<keyword evidence="2" id="KW-1185">Reference proteome</keyword>
<organism evidence="1 2">
    <name type="scientific">Acinetobacter nectaris CIP 110549</name>
    <dbReference type="NCBI Taxonomy" id="1392540"/>
    <lineage>
        <taxon>Bacteria</taxon>
        <taxon>Pseudomonadati</taxon>
        <taxon>Pseudomonadota</taxon>
        <taxon>Gammaproteobacteria</taxon>
        <taxon>Moraxellales</taxon>
        <taxon>Moraxellaceae</taxon>
        <taxon>Acinetobacter</taxon>
    </lineage>
</organism>
<protein>
    <submittedName>
        <fullName evidence="1">Uncharacterized protein</fullName>
    </submittedName>
</protein>
<dbReference type="STRING" id="1392540.P256_00872"/>
<dbReference type="eggNOG" id="ENOG5031A3C">
    <property type="taxonomic scope" value="Bacteria"/>
</dbReference>
<gene>
    <name evidence="1" type="ORF">P256_00872</name>
</gene>
<dbReference type="PATRIC" id="fig|1392540.3.peg.844"/>
<proteinExistence type="predicted"/>
<sequence length="79" mass="9239">MNALMSIWQKLFNSKDRQNSQKNNMACIENDCSCKSNEQLIQTLKATHDEYVVKGIKRVLMSRGFSRKELDILQQHTIH</sequence>
<evidence type="ECO:0000313" key="1">
    <source>
        <dbReference type="EMBL" id="ESK40420.1"/>
    </source>
</evidence>
<accession>V2TXF1</accession>
<dbReference type="EMBL" id="AYER01000003">
    <property type="protein sequence ID" value="ESK40420.1"/>
    <property type="molecule type" value="Genomic_DNA"/>
</dbReference>
<evidence type="ECO:0000313" key="2">
    <source>
        <dbReference type="Proteomes" id="UP000023785"/>
    </source>
</evidence>
<reference evidence="1 2" key="1">
    <citation type="submission" date="2013-10" db="EMBL/GenBank/DDBJ databases">
        <title>The Genome Sequence of Acinetobacter nectaris CIP 110549.</title>
        <authorList>
            <consortium name="The Broad Institute Genomics Platform"/>
            <consortium name="The Broad Institute Genome Sequencing Center for Infectious Disease"/>
            <person name="Cerqueira G."/>
            <person name="Feldgarden M."/>
            <person name="Courvalin P."/>
            <person name="Grillot-Courvalin C."/>
            <person name="Clermont D."/>
            <person name="Rocha E."/>
            <person name="Yoon E.-J."/>
            <person name="Nemec A."/>
            <person name="Young S.K."/>
            <person name="Zeng Q."/>
            <person name="Gargeya S."/>
            <person name="Fitzgerald M."/>
            <person name="Abouelleil A."/>
            <person name="Alvarado L."/>
            <person name="Berlin A.M."/>
            <person name="Chapman S.B."/>
            <person name="Gainer-Dewar J."/>
            <person name="Goldberg J."/>
            <person name="Gnerre S."/>
            <person name="Griggs A."/>
            <person name="Gujja S."/>
            <person name="Hansen M."/>
            <person name="Howarth C."/>
            <person name="Imamovic A."/>
            <person name="Ireland A."/>
            <person name="Larimer J."/>
            <person name="McCowan C."/>
            <person name="Murphy C."/>
            <person name="Pearson M."/>
            <person name="Poon T.W."/>
            <person name="Priest M."/>
            <person name="Roberts A."/>
            <person name="Saif S."/>
            <person name="Shea T."/>
            <person name="Sykes S."/>
            <person name="Wortman J."/>
            <person name="Nusbaum C."/>
            <person name="Birren B."/>
        </authorList>
    </citation>
    <scope>NUCLEOTIDE SEQUENCE [LARGE SCALE GENOMIC DNA]</scope>
    <source>
        <strain evidence="1 2">CIP 110549</strain>
    </source>
</reference>
<dbReference type="HOGENOM" id="CLU_180531_0_0_6"/>
<dbReference type="Proteomes" id="UP000023785">
    <property type="component" value="Unassembled WGS sequence"/>
</dbReference>
<comment type="caution">
    <text evidence="1">The sequence shown here is derived from an EMBL/GenBank/DDBJ whole genome shotgun (WGS) entry which is preliminary data.</text>
</comment>
<dbReference type="AlphaFoldDB" id="V2TXF1"/>
<name>V2TXF1_9GAMM</name>